<name>A0A146MDS1_LYGHE</name>
<reference evidence="1" key="1">
    <citation type="journal article" date="2016" name="Gigascience">
        <title>De novo construction of an expanded transcriptome assembly for the western tarnished plant bug, Lygus hesperus.</title>
        <authorList>
            <person name="Tassone E.E."/>
            <person name="Geib S.M."/>
            <person name="Hall B."/>
            <person name="Fabrick J.A."/>
            <person name="Brent C.S."/>
            <person name="Hull J.J."/>
        </authorList>
    </citation>
    <scope>NUCLEOTIDE SEQUENCE</scope>
</reference>
<protein>
    <submittedName>
        <fullName evidence="1">Uncharacterized protein</fullName>
    </submittedName>
</protein>
<organism evidence="1">
    <name type="scientific">Lygus hesperus</name>
    <name type="common">Western plant bug</name>
    <dbReference type="NCBI Taxonomy" id="30085"/>
    <lineage>
        <taxon>Eukaryota</taxon>
        <taxon>Metazoa</taxon>
        <taxon>Ecdysozoa</taxon>
        <taxon>Arthropoda</taxon>
        <taxon>Hexapoda</taxon>
        <taxon>Insecta</taxon>
        <taxon>Pterygota</taxon>
        <taxon>Neoptera</taxon>
        <taxon>Paraneoptera</taxon>
        <taxon>Hemiptera</taxon>
        <taxon>Heteroptera</taxon>
        <taxon>Panheteroptera</taxon>
        <taxon>Cimicomorpha</taxon>
        <taxon>Miridae</taxon>
        <taxon>Mirini</taxon>
        <taxon>Lygus</taxon>
    </lineage>
</organism>
<accession>A0A146MDS1</accession>
<gene>
    <name evidence="1" type="ORF">g.4661</name>
</gene>
<proteinExistence type="predicted"/>
<dbReference type="AlphaFoldDB" id="A0A146MDS1"/>
<sequence length="117" mass="12810">NNNNNNNLGVNTSFDKKSNNNILICDSLSCNDDDGLERKDDVCFGAKSKMHCLGSLPSYMTRMKTNTSNNLTQKSGDDYAEDMIDDSSNAVHLTVGNYDVANNTILSWDDANLSCTS</sequence>
<dbReference type="EMBL" id="GDHC01000658">
    <property type="protein sequence ID" value="JAQ17971.1"/>
    <property type="molecule type" value="Transcribed_RNA"/>
</dbReference>
<evidence type="ECO:0000313" key="1">
    <source>
        <dbReference type="EMBL" id="JAQ17971.1"/>
    </source>
</evidence>
<feature type="non-terminal residue" evidence="1">
    <location>
        <position position="1"/>
    </location>
</feature>